<keyword evidence="3" id="KW-1185">Reference proteome</keyword>
<evidence type="ECO:0000256" key="1">
    <source>
        <dbReference type="SAM" id="MobiDB-lite"/>
    </source>
</evidence>
<name>G3JKP8_CORMM</name>
<feature type="compositionally biased region" description="Pro residues" evidence="1">
    <location>
        <begin position="261"/>
        <end position="276"/>
    </location>
</feature>
<feature type="region of interest" description="Disordered" evidence="1">
    <location>
        <begin position="1"/>
        <end position="136"/>
    </location>
</feature>
<dbReference type="EMBL" id="JH126402">
    <property type="protein sequence ID" value="EGX91487.1"/>
    <property type="molecule type" value="Genomic_DNA"/>
</dbReference>
<feature type="region of interest" description="Disordered" evidence="1">
    <location>
        <begin position="186"/>
        <end position="304"/>
    </location>
</feature>
<proteinExistence type="predicted"/>
<organism evidence="2 3">
    <name type="scientific">Cordyceps militaris (strain CM01)</name>
    <name type="common">Caterpillar fungus</name>
    <dbReference type="NCBI Taxonomy" id="983644"/>
    <lineage>
        <taxon>Eukaryota</taxon>
        <taxon>Fungi</taxon>
        <taxon>Dikarya</taxon>
        <taxon>Ascomycota</taxon>
        <taxon>Pezizomycotina</taxon>
        <taxon>Sordariomycetes</taxon>
        <taxon>Hypocreomycetidae</taxon>
        <taxon>Hypocreales</taxon>
        <taxon>Cordycipitaceae</taxon>
        <taxon>Cordyceps</taxon>
    </lineage>
</organism>
<evidence type="ECO:0000313" key="2">
    <source>
        <dbReference type="EMBL" id="EGX91487.1"/>
    </source>
</evidence>
<feature type="compositionally biased region" description="Polar residues" evidence="1">
    <location>
        <begin position="241"/>
        <end position="260"/>
    </location>
</feature>
<dbReference type="OMA" id="WEDEGCV"/>
<dbReference type="HOGENOM" id="CLU_024652_0_0_1"/>
<evidence type="ECO:0000313" key="3">
    <source>
        <dbReference type="Proteomes" id="UP000001610"/>
    </source>
</evidence>
<dbReference type="RefSeq" id="XP_006670852.1">
    <property type="nucleotide sequence ID" value="XM_006670789.1"/>
</dbReference>
<dbReference type="Proteomes" id="UP000001610">
    <property type="component" value="Unassembled WGS sequence"/>
</dbReference>
<dbReference type="InterPro" id="IPR029063">
    <property type="entry name" value="SAM-dependent_MTases_sf"/>
</dbReference>
<accession>G3JKP8</accession>
<gene>
    <name evidence="2" type="ORF">CCM_05645</name>
</gene>
<sequence>MWDVVWTDPSKELVGEHRAKKDQLRHDKEKSSIRSGRDSATTSSSNSSSETPFSFFRPRSAKNAVTLKGKDIDRSPSFSGLATPSLTSTLSPFSQTFDSSSRRSSGMVTTAPTSPTKDGPDAHFSSSDRDTLPSFDECLSQSFGSIDSITAKLTSSGPKGSGAEAPNIATLIQMLGDLPLRAEIQDIPRSVPNNTETAGKSRETEGDLLSSIGAPLVTPPKSPSKPYANSPNGTARPYANNHESLQRFSRSEASSETPLQLTPPPKSPWRPAPPPLEINNPAAWRTPSQWKEHDVTQTRKSSGSVLKNIGKENAIKTEAFAIPDAMTGVRSAAGAPTGMILAKVKQVFASRPGEDQEVGTESSKQHWMLSLLHGLGYIADPDHDQDCHNSALPASALVMLLYETKAYATYISTVHPDSQVYHLTRESSPTSWSHNIQSVRAPPAAATCFPVAPRLFQTVYSFSLPSGCPYHVLPNVLSSVYKSLKPGGSFKVTIIDPLPYADTLGHKLRSWMEKHLFPNLERHQRCLEPSRLFPKLLGDAGLRGKGSRRTKVKFFALQENARGFDDRRDPDRSLEKLYQERRDKAELRSLVGRMFWMEVWGRYVTPASTWWWDDPECVAECLELGTFWEYHIIDSAKVDETVG</sequence>
<dbReference type="KEGG" id="cmt:CCM_05645"/>
<feature type="compositionally biased region" description="Low complexity" evidence="1">
    <location>
        <begin position="83"/>
        <end position="105"/>
    </location>
</feature>
<feature type="compositionally biased region" description="Polar residues" evidence="1">
    <location>
        <begin position="106"/>
        <end position="116"/>
    </location>
</feature>
<dbReference type="AlphaFoldDB" id="G3JKP8"/>
<dbReference type="OrthoDB" id="3902588at2759"/>
<dbReference type="eggNOG" id="ENOG502SKZZ">
    <property type="taxonomic scope" value="Eukaryota"/>
</dbReference>
<dbReference type="InParanoid" id="G3JKP8"/>
<dbReference type="SUPFAM" id="SSF53335">
    <property type="entry name" value="S-adenosyl-L-methionine-dependent methyltransferases"/>
    <property type="match status" value="1"/>
</dbReference>
<feature type="compositionally biased region" description="Basic and acidic residues" evidence="1">
    <location>
        <begin position="118"/>
        <end position="131"/>
    </location>
</feature>
<feature type="compositionally biased region" description="Basic and acidic residues" evidence="1">
    <location>
        <begin position="9"/>
        <end position="37"/>
    </location>
</feature>
<reference evidence="2 3" key="1">
    <citation type="journal article" date="2011" name="Genome Biol.">
        <title>Genome sequence of the insect pathogenic fungus Cordyceps militaris, a valued traditional Chinese medicine.</title>
        <authorList>
            <person name="Zheng P."/>
            <person name="Xia Y."/>
            <person name="Xiao G."/>
            <person name="Xiong C."/>
            <person name="Hu X."/>
            <person name="Zhang S."/>
            <person name="Zheng H."/>
            <person name="Huang Y."/>
            <person name="Zhou Y."/>
            <person name="Wang S."/>
            <person name="Zhao G.P."/>
            <person name="Liu X."/>
            <person name="St Leger R.J."/>
            <person name="Wang C."/>
        </authorList>
    </citation>
    <scope>NUCLEOTIDE SEQUENCE [LARGE SCALE GENOMIC DNA]</scope>
    <source>
        <strain evidence="2 3">CM01</strain>
    </source>
</reference>
<feature type="compositionally biased region" description="Low complexity" evidence="1">
    <location>
        <begin position="38"/>
        <end position="56"/>
    </location>
</feature>
<protein>
    <submittedName>
        <fullName evidence="2">Uncharacterized protein</fullName>
    </submittedName>
</protein>
<dbReference type="VEuPathDB" id="FungiDB:CCM_05645"/>
<dbReference type="GeneID" id="18167663"/>